<dbReference type="Gene3D" id="2.30.320.10">
    <property type="entry name" value="YwqG-like"/>
    <property type="match status" value="1"/>
</dbReference>
<dbReference type="OrthoDB" id="5351532at2"/>
<sequence length="210" mass="22977">MIRLLLNADVPLATAAVTRFGGRPLIPQDAGFQWPCCASCGGLMQFLGQIALDDRDVKRLALVFMCQDDPGMCDEWDASSGGNRVIVVAAADDAWQLAELPEGDSLVRDTVYGARLEDVDSGGYDDASQQWAQKNHCSPRQILGQLEGEPSWIQPDETPTCDLCGNNMKFIAQLEQGPDHRTEMNFGGGGSAYVFRCSCIQHTAKFLWQC</sequence>
<dbReference type="AlphaFoldDB" id="A0A5E7P483"/>
<dbReference type="InterPro" id="IPR035948">
    <property type="entry name" value="YwqG-like_sf"/>
</dbReference>
<protein>
    <recommendedName>
        <fullName evidence="3">DUF1963 domain-containing protein</fullName>
    </recommendedName>
</protein>
<evidence type="ECO:0000313" key="1">
    <source>
        <dbReference type="EMBL" id="VVP44542.1"/>
    </source>
</evidence>
<organism evidence="1 2">
    <name type="scientific">Pseudomonas fluorescens</name>
    <dbReference type="NCBI Taxonomy" id="294"/>
    <lineage>
        <taxon>Bacteria</taxon>
        <taxon>Pseudomonadati</taxon>
        <taxon>Pseudomonadota</taxon>
        <taxon>Gammaproteobacteria</taxon>
        <taxon>Pseudomonadales</taxon>
        <taxon>Pseudomonadaceae</taxon>
        <taxon>Pseudomonas</taxon>
    </lineage>
</organism>
<evidence type="ECO:0008006" key="3">
    <source>
        <dbReference type="Google" id="ProtNLM"/>
    </source>
</evidence>
<dbReference type="RefSeq" id="WP_150781904.1">
    <property type="nucleotide sequence ID" value="NZ_CABVIH010000029.1"/>
</dbReference>
<dbReference type="EMBL" id="CABVIH010000029">
    <property type="protein sequence ID" value="VVP44542.1"/>
    <property type="molecule type" value="Genomic_DNA"/>
</dbReference>
<reference evidence="1 2" key="1">
    <citation type="submission" date="2019-09" db="EMBL/GenBank/DDBJ databases">
        <authorList>
            <person name="Chandra G."/>
            <person name="Truman W A."/>
        </authorList>
    </citation>
    <scope>NUCLEOTIDE SEQUENCE [LARGE SCALE GENOMIC DNA]</scope>
    <source>
        <strain evidence="1">PS880</strain>
    </source>
</reference>
<evidence type="ECO:0000313" key="2">
    <source>
        <dbReference type="Proteomes" id="UP000375525"/>
    </source>
</evidence>
<name>A0A5E7P483_PSEFL</name>
<proteinExistence type="predicted"/>
<accession>A0A5E7P483</accession>
<dbReference type="Proteomes" id="UP000375525">
    <property type="component" value="Unassembled WGS sequence"/>
</dbReference>
<dbReference type="SUPFAM" id="SSF103032">
    <property type="entry name" value="Hypothetical protein YwqG"/>
    <property type="match status" value="1"/>
</dbReference>
<gene>
    <name evidence="1" type="ORF">PS880_05025</name>
</gene>